<gene>
    <name evidence="1" type="ORF">QFC24_004105</name>
</gene>
<dbReference type="EMBL" id="JASBWV010000014">
    <property type="protein sequence ID" value="KAJ9122676.1"/>
    <property type="molecule type" value="Genomic_DNA"/>
</dbReference>
<evidence type="ECO:0000313" key="1">
    <source>
        <dbReference type="EMBL" id="KAJ9122676.1"/>
    </source>
</evidence>
<sequence>MEAIRIHKKAAYYKFHAMNETEMADYINLPCRSPKEVANQAYDMEVAATAKAERTLGDEADMDGQLSTSSR</sequence>
<evidence type="ECO:0000313" key="2">
    <source>
        <dbReference type="Proteomes" id="UP001234202"/>
    </source>
</evidence>
<comment type="caution">
    <text evidence="1">The sequence shown here is derived from an EMBL/GenBank/DDBJ whole genome shotgun (WGS) entry which is preliminary data.</text>
</comment>
<organism evidence="1 2">
    <name type="scientific">Naganishia onofrii</name>
    <dbReference type="NCBI Taxonomy" id="1851511"/>
    <lineage>
        <taxon>Eukaryota</taxon>
        <taxon>Fungi</taxon>
        <taxon>Dikarya</taxon>
        <taxon>Basidiomycota</taxon>
        <taxon>Agaricomycotina</taxon>
        <taxon>Tremellomycetes</taxon>
        <taxon>Filobasidiales</taxon>
        <taxon>Filobasidiaceae</taxon>
        <taxon>Naganishia</taxon>
    </lineage>
</organism>
<proteinExistence type="predicted"/>
<accession>A0ACC2XGB1</accession>
<reference evidence="1" key="1">
    <citation type="submission" date="2023-04" db="EMBL/GenBank/DDBJ databases">
        <title>Draft Genome sequencing of Naganishia species isolated from polar environments using Oxford Nanopore Technology.</title>
        <authorList>
            <person name="Leo P."/>
            <person name="Venkateswaran K."/>
        </authorList>
    </citation>
    <scope>NUCLEOTIDE SEQUENCE</scope>
    <source>
        <strain evidence="1">DBVPG 5303</strain>
    </source>
</reference>
<keyword evidence="2" id="KW-1185">Reference proteome</keyword>
<dbReference type="Proteomes" id="UP001234202">
    <property type="component" value="Unassembled WGS sequence"/>
</dbReference>
<protein>
    <submittedName>
        <fullName evidence="1">Uncharacterized protein</fullName>
    </submittedName>
</protein>
<name>A0ACC2XGB1_9TREE</name>